<dbReference type="Proteomes" id="UP000184932">
    <property type="component" value="Unassembled WGS sequence"/>
</dbReference>
<accession>A0A1N6G4D0</accession>
<reference evidence="4" key="1">
    <citation type="submission" date="2016-11" db="EMBL/GenBank/DDBJ databases">
        <authorList>
            <person name="Varghese N."/>
            <person name="Submissions S."/>
        </authorList>
    </citation>
    <scope>NUCLEOTIDE SEQUENCE [LARGE SCALE GENOMIC DNA]</scope>
    <source>
        <strain evidence="4">DSM 29440</strain>
    </source>
</reference>
<dbReference type="InterPro" id="IPR001387">
    <property type="entry name" value="Cro/C1-type_HTH"/>
</dbReference>
<protein>
    <recommendedName>
        <fullName evidence="2">HTH cro/C1-type domain-containing protein</fullName>
    </recommendedName>
</protein>
<dbReference type="Gene3D" id="1.10.260.40">
    <property type="entry name" value="lambda repressor-like DNA-binding domains"/>
    <property type="match status" value="1"/>
</dbReference>
<dbReference type="InterPro" id="IPR010982">
    <property type="entry name" value="Lambda_DNA-bd_dom_sf"/>
</dbReference>
<dbReference type="RefSeq" id="WP_074256242.1">
    <property type="nucleotide sequence ID" value="NZ_FSRL01000001.1"/>
</dbReference>
<dbReference type="SUPFAM" id="SSF47413">
    <property type="entry name" value="lambda repressor-like DNA-binding domains"/>
    <property type="match status" value="1"/>
</dbReference>
<dbReference type="CDD" id="cd00093">
    <property type="entry name" value="HTH_XRE"/>
    <property type="match status" value="1"/>
</dbReference>
<dbReference type="OrthoDB" id="7790108at2"/>
<organism evidence="3 4">
    <name type="scientific">Vannielia litorea</name>
    <dbReference type="NCBI Taxonomy" id="1217970"/>
    <lineage>
        <taxon>Bacteria</taxon>
        <taxon>Pseudomonadati</taxon>
        <taxon>Pseudomonadota</taxon>
        <taxon>Alphaproteobacteria</taxon>
        <taxon>Rhodobacterales</taxon>
        <taxon>Paracoccaceae</taxon>
        <taxon>Vannielia</taxon>
    </lineage>
</organism>
<keyword evidence="4" id="KW-1185">Reference proteome</keyword>
<dbReference type="GO" id="GO:0003677">
    <property type="term" value="F:DNA binding"/>
    <property type="evidence" value="ECO:0007669"/>
    <property type="project" value="InterPro"/>
</dbReference>
<dbReference type="Pfam" id="PF01381">
    <property type="entry name" value="HTH_3"/>
    <property type="match status" value="1"/>
</dbReference>
<dbReference type="SMART" id="SM00530">
    <property type="entry name" value="HTH_XRE"/>
    <property type="match status" value="1"/>
</dbReference>
<evidence type="ECO:0000259" key="2">
    <source>
        <dbReference type="PROSITE" id="PS50943"/>
    </source>
</evidence>
<dbReference type="AlphaFoldDB" id="A0A1N6G4D0"/>
<evidence type="ECO:0000313" key="4">
    <source>
        <dbReference type="Proteomes" id="UP000184932"/>
    </source>
</evidence>
<gene>
    <name evidence="3" type="ORF">SAMN05444002_2194</name>
</gene>
<dbReference type="PROSITE" id="PS50943">
    <property type="entry name" value="HTH_CROC1"/>
    <property type="match status" value="1"/>
</dbReference>
<evidence type="ECO:0000313" key="3">
    <source>
        <dbReference type="EMBL" id="SIO02373.1"/>
    </source>
</evidence>
<dbReference type="InterPro" id="IPR018653">
    <property type="entry name" value="ScfR_C"/>
</dbReference>
<proteinExistence type="predicted"/>
<dbReference type="Pfam" id="PF09856">
    <property type="entry name" value="ScfRs"/>
    <property type="match status" value="1"/>
</dbReference>
<dbReference type="EMBL" id="FSRL01000001">
    <property type="protein sequence ID" value="SIO02373.1"/>
    <property type="molecule type" value="Genomic_DNA"/>
</dbReference>
<feature type="region of interest" description="Disordered" evidence="1">
    <location>
        <begin position="83"/>
        <end position="104"/>
    </location>
</feature>
<dbReference type="STRING" id="1217970.SAMN05444002_2194"/>
<sequence length="457" mass="48781">MPKGVLTGSRIRARRADMGIKQSELAERVGISPSYLNLIEHNRRRIGGKLLVALARALETEPVALSEGAETALVDALREAAVDASGERGRSRPRGRAMPHPRMSEAELERVEEFAGRFPGWAALLAETRARVLEAERSVAALSDRLSHDPHLSASLHEMLSSVTAIRSTAAILADTPDLDRDWLNRFHRNINDDSARLAESAEGLVRYLDDGGGADAGAGTPQEEVEAWLGARGFHMEALEAGEAGRPEALLDEAVATGVLRGGAARSMAATQLARYAADARAMPLEPFAEAAHEAGYDPGALAGRFGVPVEAVLRRLASLPREGLPGEIGLVTCDASGTLTFRKPLSGFPMPRFGAACALWPLYTALTRPTLPVREVVEMAGRSPRRFTAFAICRPVGEPGFGVPQVLEASMLLLDEGFGAAREAGEVLALGTSCRICPREACPARREPSIIGRQG</sequence>
<name>A0A1N6G4D0_9RHOB</name>
<feature type="domain" description="HTH cro/C1-type" evidence="2">
    <location>
        <begin position="11"/>
        <end position="65"/>
    </location>
</feature>
<evidence type="ECO:0000256" key="1">
    <source>
        <dbReference type="SAM" id="MobiDB-lite"/>
    </source>
</evidence>